<name>A0A2C6KKQ6_9APIC</name>
<proteinExistence type="predicted"/>
<feature type="non-terminal residue" evidence="1">
    <location>
        <position position="66"/>
    </location>
</feature>
<feature type="non-terminal residue" evidence="1">
    <location>
        <position position="1"/>
    </location>
</feature>
<dbReference type="VEuPathDB" id="ToxoDB:CSUI_009233"/>
<accession>A0A2C6KKQ6</accession>
<gene>
    <name evidence="1" type="ORF">CSUI_009233</name>
</gene>
<sequence>KERPFLREKKQVPLRISGDLIDAWSLFNQTYKYERWSSSIERNLTFVAPEQLLLQPVFDDELIGRQ</sequence>
<reference evidence="1 2" key="1">
    <citation type="journal article" date="2017" name="Int. J. Parasitol.">
        <title>The genome of the protozoan parasite Cystoisospora suis and a reverse vaccinology approach to identify vaccine candidates.</title>
        <authorList>
            <person name="Palmieri N."/>
            <person name="Shrestha A."/>
            <person name="Ruttkowski B."/>
            <person name="Beck T."/>
            <person name="Vogl C."/>
            <person name="Tomley F."/>
            <person name="Blake D.P."/>
            <person name="Joachim A."/>
        </authorList>
    </citation>
    <scope>NUCLEOTIDE SEQUENCE [LARGE SCALE GENOMIC DNA]</scope>
    <source>
        <strain evidence="1 2">Wien I</strain>
    </source>
</reference>
<keyword evidence="1" id="KW-0812">Transmembrane</keyword>
<dbReference type="EMBL" id="MIGC01005440">
    <property type="protein sequence ID" value="PHJ16946.1"/>
    <property type="molecule type" value="Genomic_DNA"/>
</dbReference>
<organism evidence="1 2">
    <name type="scientific">Cystoisospora suis</name>
    <dbReference type="NCBI Taxonomy" id="483139"/>
    <lineage>
        <taxon>Eukaryota</taxon>
        <taxon>Sar</taxon>
        <taxon>Alveolata</taxon>
        <taxon>Apicomplexa</taxon>
        <taxon>Conoidasida</taxon>
        <taxon>Coccidia</taxon>
        <taxon>Eucoccidiorida</taxon>
        <taxon>Eimeriorina</taxon>
        <taxon>Sarcocystidae</taxon>
        <taxon>Cystoisospora</taxon>
    </lineage>
</organism>
<keyword evidence="2" id="KW-1185">Reference proteome</keyword>
<dbReference type="RefSeq" id="XP_067918671.1">
    <property type="nucleotide sequence ID" value="XM_068069349.1"/>
</dbReference>
<dbReference type="Proteomes" id="UP000221165">
    <property type="component" value="Unassembled WGS sequence"/>
</dbReference>
<keyword evidence="1" id="KW-0472">Membrane</keyword>
<protein>
    <submittedName>
        <fullName evidence="1">Cleft lip and palate transmembrane protein 1 protein</fullName>
    </submittedName>
</protein>
<evidence type="ECO:0000313" key="2">
    <source>
        <dbReference type="Proteomes" id="UP000221165"/>
    </source>
</evidence>
<dbReference type="AlphaFoldDB" id="A0A2C6KKQ6"/>
<dbReference type="GeneID" id="94432560"/>
<evidence type="ECO:0000313" key="1">
    <source>
        <dbReference type="EMBL" id="PHJ16946.1"/>
    </source>
</evidence>
<comment type="caution">
    <text evidence="1">The sequence shown here is derived from an EMBL/GenBank/DDBJ whole genome shotgun (WGS) entry which is preliminary data.</text>
</comment>